<dbReference type="PANTHER" id="PTHR46554:SF5">
    <property type="entry name" value="OS10G0327400 PROTEIN"/>
    <property type="match status" value="1"/>
</dbReference>
<sequence length="153" mass="16126">MASGPTCTFCSDVGDVLKKVARMNSKLVSEKDSKAVIESLRQLQAMPMTFEVLETTKIGRAINALKSAPSEKARELAAALYKGWRALADEYFVEWPATAPAASTGGSAESIEAPKVDKSITCSSAIKEAQSAGPNSSSGDNHPVTMTSPECRG</sequence>
<dbReference type="PROSITE" id="PS51319">
    <property type="entry name" value="TFIIS_N"/>
    <property type="match status" value="1"/>
</dbReference>
<evidence type="ECO:0000256" key="2">
    <source>
        <dbReference type="ARBA" id="ARBA00023242"/>
    </source>
</evidence>
<evidence type="ECO:0000256" key="4">
    <source>
        <dbReference type="SAM" id="MobiDB-lite"/>
    </source>
</evidence>
<keyword evidence="2 3" id="KW-0539">Nucleus</keyword>
<dbReference type="SMART" id="SM00509">
    <property type="entry name" value="TFS2N"/>
    <property type="match status" value="1"/>
</dbReference>
<feature type="region of interest" description="Disordered" evidence="4">
    <location>
        <begin position="124"/>
        <end position="153"/>
    </location>
</feature>
<reference evidence="7" key="1">
    <citation type="journal article" date="2019" name="Nat. Commun.">
        <title>The genome of broomcorn millet.</title>
        <authorList>
            <person name="Zou C."/>
            <person name="Miki D."/>
            <person name="Li D."/>
            <person name="Tang Q."/>
            <person name="Xiao L."/>
            <person name="Rajput S."/>
            <person name="Deng P."/>
            <person name="Jia W."/>
            <person name="Huang R."/>
            <person name="Zhang M."/>
            <person name="Sun Y."/>
            <person name="Hu J."/>
            <person name="Fu X."/>
            <person name="Schnable P.S."/>
            <person name="Li F."/>
            <person name="Zhang H."/>
            <person name="Feng B."/>
            <person name="Zhu X."/>
            <person name="Liu R."/>
            <person name="Schnable J.C."/>
            <person name="Zhu J.-K."/>
            <person name="Zhang H."/>
        </authorList>
    </citation>
    <scope>NUCLEOTIDE SEQUENCE [LARGE SCALE GENOMIC DNA]</scope>
</reference>
<accession>A0A3L6TNK3</accession>
<dbReference type="Gene3D" id="1.20.930.10">
    <property type="entry name" value="Conserved domain common to transcription factors TFIIS, elongin A, CRSP70"/>
    <property type="match status" value="1"/>
</dbReference>
<proteinExistence type="predicted"/>
<evidence type="ECO:0000256" key="3">
    <source>
        <dbReference type="PROSITE-ProRule" id="PRU00649"/>
    </source>
</evidence>
<dbReference type="InterPro" id="IPR003617">
    <property type="entry name" value="TFIIS/CRSP70_N_sub"/>
</dbReference>
<dbReference type="Pfam" id="PF08711">
    <property type="entry name" value="Med26"/>
    <property type="match status" value="1"/>
</dbReference>
<keyword evidence="7" id="KW-1185">Reference proteome</keyword>
<dbReference type="SUPFAM" id="SSF47676">
    <property type="entry name" value="Conserved domain common to transcription factors TFIIS, elongin A, CRSP70"/>
    <property type="match status" value="1"/>
</dbReference>
<feature type="domain" description="TFIIS N-terminal" evidence="5">
    <location>
        <begin position="15"/>
        <end position="91"/>
    </location>
</feature>
<dbReference type="InterPro" id="IPR035441">
    <property type="entry name" value="TFIIS/LEDGF_dom_sf"/>
</dbReference>
<comment type="caution">
    <text evidence="6">The sequence shown here is derived from an EMBL/GenBank/DDBJ whole genome shotgun (WGS) entry which is preliminary data.</text>
</comment>
<protein>
    <submittedName>
        <fullName evidence="6">Transcription elongation factor A protein 1-like</fullName>
    </submittedName>
</protein>
<dbReference type="GO" id="GO:0005634">
    <property type="term" value="C:nucleus"/>
    <property type="evidence" value="ECO:0007669"/>
    <property type="project" value="UniProtKB-SubCell"/>
</dbReference>
<dbReference type="STRING" id="4540.A0A3L6TNK3"/>
<dbReference type="InterPro" id="IPR017923">
    <property type="entry name" value="TFIIS_N"/>
</dbReference>
<name>A0A3L6TNK3_PANMI</name>
<gene>
    <name evidence="6" type="ORF">C2845_PM01G44990</name>
</gene>
<feature type="compositionally biased region" description="Polar residues" evidence="4">
    <location>
        <begin position="132"/>
        <end position="153"/>
    </location>
</feature>
<dbReference type="OrthoDB" id="696179at2759"/>
<dbReference type="CDD" id="cd00183">
    <property type="entry name" value="TFIIS_I"/>
    <property type="match status" value="1"/>
</dbReference>
<dbReference type="GO" id="GO:0003746">
    <property type="term" value="F:translation elongation factor activity"/>
    <property type="evidence" value="ECO:0007669"/>
    <property type="project" value="UniProtKB-KW"/>
</dbReference>
<dbReference type="PANTHER" id="PTHR46554">
    <property type="entry name" value="MEDIATOR OF RNA POLYMERASE II TRANSCRIPTION SUBUNIT 26A-RELATED"/>
    <property type="match status" value="1"/>
</dbReference>
<dbReference type="EMBL" id="PQIB02000001">
    <property type="protein sequence ID" value="RLN41246.1"/>
    <property type="molecule type" value="Genomic_DNA"/>
</dbReference>
<comment type="subcellular location">
    <subcellularLocation>
        <location evidence="1 3">Nucleus</location>
    </subcellularLocation>
</comment>
<organism evidence="6 7">
    <name type="scientific">Panicum miliaceum</name>
    <name type="common">Proso millet</name>
    <name type="synonym">Broomcorn millet</name>
    <dbReference type="NCBI Taxonomy" id="4540"/>
    <lineage>
        <taxon>Eukaryota</taxon>
        <taxon>Viridiplantae</taxon>
        <taxon>Streptophyta</taxon>
        <taxon>Embryophyta</taxon>
        <taxon>Tracheophyta</taxon>
        <taxon>Spermatophyta</taxon>
        <taxon>Magnoliopsida</taxon>
        <taxon>Liliopsida</taxon>
        <taxon>Poales</taxon>
        <taxon>Poaceae</taxon>
        <taxon>PACMAD clade</taxon>
        <taxon>Panicoideae</taxon>
        <taxon>Panicodae</taxon>
        <taxon>Paniceae</taxon>
        <taxon>Panicinae</taxon>
        <taxon>Panicum</taxon>
        <taxon>Panicum sect. Panicum</taxon>
    </lineage>
</organism>
<dbReference type="Proteomes" id="UP000275267">
    <property type="component" value="Unassembled WGS sequence"/>
</dbReference>
<evidence type="ECO:0000259" key="5">
    <source>
        <dbReference type="PROSITE" id="PS51319"/>
    </source>
</evidence>
<evidence type="ECO:0000313" key="7">
    <source>
        <dbReference type="Proteomes" id="UP000275267"/>
    </source>
</evidence>
<evidence type="ECO:0000313" key="6">
    <source>
        <dbReference type="EMBL" id="RLN41246.1"/>
    </source>
</evidence>
<evidence type="ECO:0000256" key="1">
    <source>
        <dbReference type="ARBA" id="ARBA00004123"/>
    </source>
</evidence>
<dbReference type="AlphaFoldDB" id="A0A3L6TNK3"/>